<proteinExistence type="predicted"/>
<sequence length="623" mass="70701">MADPLSSPSAQVDGDTSSTTQPTDSTTTATHPIDITQPATTIHAHTIDDNQASTTDTTADPGWTPEEVIRQVEYYFSDENLVRDTHLLGKLQEAKYIKHGEGLVSWKQISSWGRMRQFGGPTSQVRDAIKGSKVLEVVNNKFIRRRIPFDMAKKTVDPAIREQELLYKKKKLVLVAYPHLTKGLLKKSGFEYYNEEPKLTPEELKIIEEDYSTDNTFYYRMELAIVRYRKKRTIHQETAKLFDYYQAYCGFAKNPAQFRGGLKPQDMEGLTKDEKETITMEHFALEEAKISLDEEDGEWVINFPGTLRGFFSTRYPHYFDVTHQAIVEASCNVLRNWFKWLLHHIVFAEYTDQLLQCLPILDAIEKELPLMAKASKCLPGAFNIAASIAMNGEAAASCVKQESYEDTDFKPDVPADAMVFTKQEARTIFLTGVVAYGTQAQIDSIEAHVDDLTKLRVIWEDNDVHLEVTKISFLSDADATTQELFHGLGHTIVPALGKMTCVRHEKPDFSDREPAPGHWDGHETFKFIVDEKAFKNCYVGLKFDAVVMELENGIAWIDHLHFCDGNFYKWCWNEVVDDAKKKAKKDPRGWGRWDNEGDKDGDGSADRAAADSDGDGDSDFEDH</sequence>
<keyword evidence="6" id="KW-1185">Reference proteome</keyword>
<keyword evidence="1 2" id="KW-0694">RNA-binding</keyword>
<feature type="compositionally biased region" description="Polar residues" evidence="3">
    <location>
        <begin position="49"/>
        <end position="58"/>
    </location>
</feature>
<gene>
    <name evidence="5" type="ORF">B0A48_13888</name>
</gene>
<feature type="compositionally biased region" description="Low complexity" evidence="3">
    <location>
        <begin position="13"/>
        <end position="30"/>
    </location>
</feature>
<feature type="compositionally biased region" description="Acidic residues" evidence="3">
    <location>
        <begin position="612"/>
        <end position="623"/>
    </location>
</feature>
<dbReference type="InParanoid" id="A0A1V8SLU6"/>
<feature type="region of interest" description="Disordered" evidence="3">
    <location>
        <begin position="1"/>
        <end position="37"/>
    </location>
</feature>
<feature type="compositionally biased region" description="Basic and acidic residues" evidence="3">
    <location>
        <begin position="586"/>
        <end position="610"/>
    </location>
</feature>
<dbReference type="Gene3D" id="1.10.10.10">
    <property type="entry name" value="Winged helix-like DNA-binding domain superfamily/Winged helix DNA-binding domain"/>
    <property type="match status" value="1"/>
</dbReference>
<evidence type="ECO:0000256" key="3">
    <source>
        <dbReference type="SAM" id="MobiDB-lite"/>
    </source>
</evidence>
<protein>
    <recommendedName>
        <fullName evidence="4">HTH La-type RNA-binding domain-containing protein</fullName>
    </recommendedName>
</protein>
<dbReference type="EMBL" id="NAJO01000036">
    <property type="protein sequence ID" value="OQO00103.1"/>
    <property type="molecule type" value="Genomic_DNA"/>
</dbReference>
<dbReference type="STRING" id="1507870.A0A1V8SLU6"/>
<evidence type="ECO:0000256" key="2">
    <source>
        <dbReference type="PROSITE-ProRule" id="PRU00332"/>
    </source>
</evidence>
<dbReference type="GO" id="GO:0033167">
    <property type="term" value="C:ARC complex"/>
    <property type="evidence" value="ECO:0007669"/>
    <property type="project" value="InterPro"/>
</dbReference>
<dbReference type="InterPro" id="IPR036388">
    <property type="entry name" value="WH-like_DNA-bd_sf"/>
</dbReference>
<reference evidence="6" key="1">
    <citation type="submission" date="2017-03" db="EMBL/GenBank/DDBJ databases">
        <title>Genomes of endolithic fungi from Antarctica.</title>
        <authorList>
            <person name="Coleine C."/>
            <person name="Masonjones S."/>
            <person name="Stajich J.E."/>
        </authorList>
    </citation>
    <scope>NUCLEOTIDE SEQUENCE [LARGE SCALE GENOMIC DNA]</scope>
    <source>
        <strain evidence="6">CCFEE 5527</strain>
    </source>
</reference>
<evidence type="ECO:0000259" key="4">
    <source>
        <dbReference type="PROSITE" id="PS50961"/>
    </source>
</evidence>
<dbReference type="Pfam" id="PF05383">
    <property type="entry name" value="La"/>
    <property type="match status" value="1"/>
</dbReference>
<dbReference type="SMART" id="SM00715">
    <property type="entry name" value="LA"/>
    <property type="match status" value="1"/>
</dbReference>
<dbReference type="InterPro" id="IPR036390">
    <property type="entry name" value="WH_DNA-bd_sf"/>
</dbReference>
<feature type="compositionally biased region" description="Polar residues" evidence="3">
    <location>
        <begin position="1"/>
        <end position="10"/>
    </location>
</feature>
<evidence type="ECO:0000313" key="6">
    <source>
        <dbReference type="Proteomes" id="UP000192596"/>
    </source>
</evidence>
<dbReference type="InterPro" id="IPR045180">
    <property type="entry name" value="La_dom_prot"/>
</dbReference>
<dbReference type="OrthoDB" id="435402at2759"/>
<name>A0A1V8SLU6_9PEZI</name>
<dbReference type="AlphaFoldDB" id="A0A1V8SLU6"/>
<dbReference type="Pfam" id="PF09692">
    <property type="entry name" value="Arb1"/>
    <property type="match status" value="1"/>
</dbReference>
<dbReference type="GO" id="GO:0005737">
    <property type="term" value="C:cytoplasm"/>
    <property type="evidence" value="ECO:0007669"/>
    <property type="project" value="UniProtKB-ARBA"/>
</dbReference>
<dbReference type="Proteomes" id="UP000192596">
    <property type="component" value="Unassembled WGS sequence"/>
</dbReference>
<dbReference type="GO" id="GO:0031047">
    <property type="term" value="P:regulatory ncRNA-mediated gene silencing"/>
    <property type="evidence" value="ECO:0007669"/>
    <property type="project" value="InterPro"/>
</dbReference>
<accession>A0A1V8SLU6</accession>
<dbReference type="SUPFAM" id="SSF46785">
    <property type="entry name" value="Winged helix' DNA-binding domain"/>
    <property type="match status" value="1"/>
</dbReference>
<feature type="region of interest" description="Disordered" evidence="3">
    <location>
        <begin position="45"/>
        <end position="64"/>
    </location>
</feature>
<comment type="caution">
    <text evidence="5">The sequence shown here is derived from an EMBL/GenBank/DDBJ whole genome shotgun (WGS) entry which is preliminary data.</text>
</comment>
<dbReference type="PANTHER" id="PTHR22792:SF132">
    <property type="entry name" value="LA-RELATED PROTEIN 1"/>
    <property type="match status" value="1"/>
</dbReference>
<organism evidence="5 6">
    <name type="scientific">Cryoendolithus antarcticus</name>
    <dbReference type="NCBI Taxonomy" id="1507870"/>
    <lineage>
        <taxon>Eukaryota</taxon>
        <taxon>Fungi</taxon>
        <taxon>Dikarya</taxon>
        <taxon>Ascomycota</taxon>
        <taxon>Pezizomycotina</taxon>
        <taxon>Dothideomycetes</taxon>
        <taxon>Dothideomycetidae</taxon>
        <taxon>Cladosporiales</taxon>
        <taxon>Cladosporiaceae</taxon>
        <taxon>Cryoendolithus</taxon>
    </lineage>
</organism>
<dbReference type="GO" id="GO:0003723">
    <property type="term" value="F:RNA binding"/>
    <property type="evidence" value="ECO:0007669"/>
    <property type="project" value="UniProtKB-UniRule"/>
</dbReference>
<feature type="region of interest" description="Disordered" evidence="3">
    <location>
        <begin position="581"/>
        <end position="623"/>
    </location>
</feature>
<dbReference type="PANTHER" id="PTHR22792">
    <property type="entry name" value="LUPUS LA PROTEIN-RELATED"/>
    <property type="match status" value="1"/>
</dbReference>
<evidence type="ECO:0000256" key="1">
    <source>
        <dbReference type="ARBA" id="ARBA00022884"/>
    </source>
</evidence>
<evidence type="ECO:0000313" key="5">
    <source>
        <dbReference type="EMBL" id="OQO00103.1"/>
    </source>
</evidence>
<dbReference type="InterPro" id="IPR018606">
    <property type="entry name" value="Arb1"/>
</dbReference>
<feature type="domain" description="HTH La-type RNA-binding" evidence="4">
    <location>
        <begin position="58"/>
        <end position="155"/>
    </location>
</feature>
<dbReference type="PROSITE" id="PS50961">
    <property type="entry name" value="HTH_LA"/>
    <property type="match status" value="1"/>
</dbReference>
<dbReference type="InterPro" id="IPR006630">
    <property type="entry name" value="La_HTH"/>
</dbReference>